<feature type="transmembrane region" description="Helical" evidence="1">
    <location>
        <begin position="42"/>
        <end position="64"/>
    </location>
</feature>
<keyword evidence="1" id="KW-1133">Transmembrane helix</keyword>
<keyword evidence="1" id="KW-0472">Membrane</keyword>
<dbReference type="Proteomes" id="UP000632774">
    <property type="component" value="Unassembled WGS sequence"/>
</dbReference>
<accession>A0ABR9XGB8</accession>
<gene>
    <name evidence="2" type="ORF">IRJ18_07725</name>
</gene>
<organism evidence="2 3">
    <name type="scientific">Mucilaginibacter boryungensis</name>
    <dbReference type="NCBI Taxonomy" id="768480"/>
    <lineage>
        <taxon>Bacteria</taxon>
        <taxon>Pseudomonadati</taxon>
        <taxon>Bacteroidota</taxon>
        <taxon>Sphingobacteriia</taxon>
        <taxon>Sphingobacteriales</taxon>
        <taxon>Sphingobacteriaceae</taxon>
        <taxon>Mucilaginibacter</taxon>
    </lineage>
</organism>
<proteinExistence type="predicted"/>
<keyword evidence="3" id="KW-1185">Reference proteome</keyword>
<protein>
    <submittedName>
        <fullName evidence="2">Uncharacterized protein</fullName>
    </submittedName>
</protein>
<keyword evidence="1" id="KW-0812">Transmembrane</keyword>
<feature type="transmembrane region" description="Helical" evidence="1">
    <location>
        <begin position="14"/>
        <end position="35"/>
    </location>
</feature>
<evidence type="ECO:0000313" key="3">
    <source>
        <dbReference type="Proteomes" id="UP000632774"/>
    </source>
</evidence>
<dbReference type="EMBL" id="JADFFM010000001">
    <property type="protein sequence ID" value="MBE9666245.1"/>
    <property type="molecule type" value="Genomic_DNA"/>
</dbReference>
<reference evidence="2 3" key="1">
    <citation type="submission" date="2020-10" db="EMBL/GenBank/DDBJ databases">
        <title>Mucilaginibacter mali sp. nov., isolated from rhizosphere soil of apple orchard.</title>
        <authorList>
            <person name="Lee J.-S."/>
            <person name="Kim H.S."/>
            <person name="Kim J.-S."/>
        </authorList>
    </citation>
    <scope>NUCLEOTIDE SEQUENCE [LARGE SCALE GENOMIC DNA]</scope>
    <source>
        <strain evidence="2 3">KCTC 23157</strain>
    </source>
</reference>
<comment type="caution">
    <text evidence="2">The sequence shown here is derived from an EMBL/GenBank/DDBJ whole genome shotgun (WGS) entry which is preliminary data.</text>
</comment>
<sequence>METNAANLYFKSKAISLTLLAATALVCTRMLFFLFNDPEGQNLLIVMVFALGIYAVSTAAYLLTPLSIKGIARLVAVVGIQVLAVVVLYFCMR</sequence>
<evidence type="ECO:0000256" key="1">
    <source>
        <dbReference type="SAM" id="Phobius"/>
    </source>
</evidence>
<evidence type="ECO:0000313" key="2">
    <source>
        <dbReference type="EMBL" id="MBE9666245.1"/>
    </source>
</evidence>
<feature type="transmembrane region" description="Helical" evidence="1">
    <location>
        <begin position="70"/>
        <end position="91"/>
    </location>
</feature>
<name>A0ABR9XGB8_9SPHI</name>
<dbReference type="RefSeq" id="WP_194105614.1">
    <property type="nucleotide sequence ID" value="NZ_JADFFM010000001.1"/>
</dbReference>